<evidence type="ECO:0000313" key="1">
    <source>
        <dbReference type="EMBL" id="MEL1246296.1"/>
    </source>
</evidence>
<dbReference type="EMBL" id="JBBYHR010000013">
    <property type="protein sequence ID" value="MEL1246296.1"/>
    <property type="molecule type" value="Genomic_DNA"/>
</dbReference>
<gene>
    <name evidence="1" type="ORF">AAEO56_18625</name>
</gene>
<protein>
    <submittedName>
        <fullName evidence="1">Uncharacterized protein</fullName>
    </submittedName>
</protein>
<sequence length="161" mass="19493">MTDVEFYLKRPGVKITSFKDINSNYFKYFNLINVDDTVELQSDYYIEGVIIFKKDNQFICDFTYYDLIDQLASYFITAIHKLMKQEINEIAFSFPDQPIEIRLKRKRNNYYFQIEEGKWYEFPLAKFLDKSKLLFDKIDSFLNKNSYSHERNLIQEIFVSL</sequence>
<dbReference type="Proteomes" id="UP001464555">
    <property type="component" value="Unassembled WGS sequence"/>
</dbReference>
<keyword evidence="2" id="KW-1185">Reference proteome</keyword>
<dbReference type="RefSeq" id="WP_341698590.1">
    <property type="nucleotide sequence ID" value="NZ_JBBYHR010000013.1"/>
</dbReference>
<accession>A0ABU9I239</accession>
<proteinExistence type="predicted"/>
<reference evidence="1 2" key="1">
    <citation type="submission" date="2024-04" db="EMBL/GenBank/DDBJ databases">
        <title>Flavobacterium sp. DGU11 16S ribosomal RNA gene Genome sequencing and assembly.</title>
        <authorList>
            <person name="Park S."/>
        </authorList>
    </citation>
    <scope>NUCLEOTIDE SEQUENCE [LARGE SCALE GENOMIC DNA]</scope>
    <source>
        <strain evidence="1 2">DGU11</strain>
    </source>
</reference>
<name>A0ABU9I239_9FLAO</name>
<organism evidence="1 2">
    <name type="scientific">Flavobacterium arundinis</name>
    <dbReference type="NCBI Taxonomy" id="3139143"/>
    <lineage>
        <taxon>Bacteria</taxon>
        <taxon>Pseudomonadati</taxon>
        <taxon>Bacteroidota</taxon>
        <taxon>Flavobacteriia</taxon>
        <taxon>Flavobacteriales</taxon>
        <taxon>Flavobacteriaceae</taxon>
        <taxon>Flavobacterium</taxon>
    </lineage>
</organism>
<evidence type="ECO:0000313" key="2">
    <source>
        <dbReference type="Proteomes" id="UP001464555"/>
    </source>
</evidence>
<comment type="caution">
    <text evidence="1">The sequence shown here is derived from an EMBL/GenBank/DDBJ whole genome shotgun (WGS) entry which is preliminary data.</text>
</comment>